<accession>A0A1H3UEC2</accession>
<evidence type="ECO:0000256" key="1">
    <source>
        <dbReference type="ARBA" id="ARBA00010692"/>
    </source>
</evidence>
<evidence type="ECO:0000313" key="5">
    <source>
        <dbReference type="Proteomes" id="UP000198935"/>
    </source>
</evidence>
<keyword evidence="2" id="KW-0813">Transport</keyword>
<dbReference type="GO" id="GO:0005886">
    <property type="term" value="C:plasma membrane"/>
    <property type="evidence" value="ECO:0007669"/>
    <property type="project" value="UniProtKB-SubCell"/>
</dbReference>
<gene>
    <name evidence="4" type="ORF">SAMN05421736_12096</name>
</gene>
<feature type="transmembrane region" description="Helical" evidence="3">
    <location>
        <begin position="33"/>
        <end position="56"/>
    </location>
</feature>
<dbReference type="PANTHER" id="PTHR34295">
    <property type="entry name" value="BIOTIN TRANSPORTER BIOY"/>
    <property type="match status" value="1"/>
</dbReference>
<evidence type="ECO:0000256" key="2">
    <source>
        <dbReference type="PIRNR" id="PIRNR016661"/>
    </source>
</evidence>
<keyword evidence="2" id="KW-1003">Cell membrane</keyword>
<protein>
    <recommendedName>
        <fullName evidence="2">Biotin transporter</fullName>
    </recommendedName>
</protein>
<sequence length="202" mass="21445">MMRDSKTASFSVIELTKGAMFIALMAIGANLTAFITIGAVPLTFQTVIAILAGVVLGRKTGTFSMIGYAIVGLVGAPVFAGFEGGLHIITRPTFGFILSFIAIAFVVGSIVNRAKAPSFGMFLFASYIGLLINYGIGVPYLYYYSTIVLSSADVSFSAIALSMGPFFIKDAVLTGLIATICPQLIHTLNRTSSREVHSRHTV</sequence>
<dbReference type="STRING" id="1503961.SAMN05421736_12096"/>
<dbReference type="PIRSF" id="PIRSF016661">
    <property type="entry name" value="BioY"/>
    <property type="match status" value="1"/>
</dbReference>
<dbReference type="PANTHER" id="PTHR34295:SF1">
    <property type="entry name" value="BIOTIN TRANSPORTER BIOY"/>
    <property type="match status" value="1"/>
</dbReference>
<feature type="transmembrane region" description="Helical" evidence="3">
    <location>
        <begin position="63"/>
        <end position="82"/>
    </location>
</feature>
<dbReference type="EMBL" id="FNPI01000020">
    <property type="protein sequence ID" value="SDZ60728.1"/>
    <property type="molecule type" value="Genomic_DNA"/>
</dbReference>
<feature type="transmembrane region" description="Helical" evidence="3">
    <location>
        <begin position="7"/>
        <end position="27"/>
    </location>
</feature>
<keyword evidence="3" id="KW-1133">Transmembrane helix</keyword>
<dbReference type="GO" id="GO:0015225">
    <property type="term" value="F:biotin transmembrane transporter activity"/>
    <property type="evidence" value="ECO:0007669"/>
    <property type="project" value="UniProtKB-UniRule"/>
</dbReference>
<keyword evidence="5" id="KW-1185">Reference proteome</keyword>
<name>A0A1H3UEC2_9BACI</name>
<proteinExistence type="inferred from homology"/>
<feature type="transmembrane region" description="Helical" evidence="3">
    <location>
        <begin position="119"/>
        <end position="136"/>
    </location>
</feature>
<comment type="similarity">
    <text evidence="1 2">Belongs to the BioY family.</text>
</comment>
<dbReference type="AlphaFoldDB" id="A0A1H3UEC2"/>
<evidence type="ECO:0000256" key="3">
    <source>
        <dbReference type="SAM" id="Phobius"/>
    </source>
</evidence>
<reference evidence="5" key="1">
    <citation type="submission" date="2016-10" db="EMBL/GenBank/DDBJ databases">
        <authorList>
            <person name="Varghese N."/>
            <person name="Submissions S."/>
        </authorList>
    </citation>
    <scope>NUCLEOTIDE SEQUENCE [LARGE SCALE GENOMIC DNA]</scope>
    <source>
        <strain evidence="5">SP</strain>
    </source>
</reference>
<comment type="subcellular location">
    <subcellularLocation>
        <location evidence="2">Cell membrane</location>
        <topology evidence="2">Multi-pass membrane protein</topology>
    </subcellularLocation>
</comment>
<dbReference type="Gene3D" id="1.10.1760.20">
    <property type="match status" value="1"/>
</dbReference>
<dbReference type="Pfam" id="PF02632">
    <property type="entry name" value="BioY"/>
    <property type="match status" value="1"/>
</dbReference>
<keyword evidence="3" id="KW-0812">Transmembrane</keyword>
<keyword evidence="2 3" id="KW-0472">Membrane</keyword>
<feature type="transmembrane region" description="Helical" evidence="3">
    <location>
        <begin position="94"/>
        <end position="112"/>
    </location>
</feature>
<evidence type="ECO:0000313" key="4">
    <source>
        <dbReference type="EMBL" id="SDZ60728.1"/>
    </source>
</evidence>
<dbReference type="InterPro" id="IPR003784">
    <property type="entry name" value="BioY"/>
</dbReference>
<dbReference type="Proteomes" id="UP000198935">
    <property type="component" value="Unassembled WGS sequence"/>
</dbReference>
<organism evidence="4 5">
    <name type="scientific">Evansella caseinilytica</name>
    <dbReference type="NCBI Taxonomy" id="1503961"/>
    <lineage>
        <taxon>Bacteria</taxon>
        <taxon>Bacillati</taxon>
        <taxon>Bacillota</taxon>
        <taxon>Bacilli</taxon>
        <taxon>Bacillales</taxon>
        <taxon>Bacillaceae</taxon>
        <taxon>Evansella</taxon>
    </lineage>
</organism>